<feature type="compositionally biased region" description="Basic and acidic residues" evidence="1">
    <location>
        <begin position="74"/>
        <end position="104"/>
    </location>
</feature>
<accession>A0A9D3T9M2</accession>
<keyword evidence="2" id="KW-0472">Membrane</keyword>
<feature type="region of interest" description="Disordered" evidence="1">
    <location>
        <begin position="507"/>
        <end position="650"/>
    </location>
</feature>
<feature type="compositionally biased region" description="Basic and acidic residues" evidence="1">
    <location>
        <begin position="507"/>
        <end position="538"/>
    </location>
</feature>
<feature type="transmembrane region" description="Helical" evidence="2">
    <location>
        <begin position="706"/>
        <end position="724"/>
    </location>
</feature>
<evidence type="ECO:0000256" key="1">
    <source>
        <dbReference type="SAM" id="MobiDB-lite"/>
    </source>
</evidence>
<feature type="transmembrane region" description="Helical" evidence="2">
    <location>
        <begin position="380"/>
        <end position="401"/>
    </location>
</feature>
<sequence>MLLKRIYDLPEEETVQSQEEVRISVQESGDAQTMPLDCKVSQEHLSPANCTGPNLDSAKDVADISVESQEDIVMGERDLAEREEMEKEMMKKVKEEMEEKKQDMVEEETEKDAEKAKEVAGKKAKNEDQAFDPMHKSEGGYSVEPASEERVETTLCPPTQKAEGETKMRRRKRLSRKKRTTKPKPESSAEIKSTEESLRKANGSKVPLFYFKDFLHVKGQRFKVYLSIYIVLQLVLPASSGTTGSFSPVSARRYASCEECRGKLEKVWRKQDGEEILLYQKTQKNKTNDLRSCRTTSLQPDIPCVHNNDIFVPTDKANVEYDFEGNGKQKHLKSGVKPTDNPELNSILCSTQSPKDQQRNASTTRATAAPPAQGSTTHNLYIIIGVVAFCIVGTAVGGGIYKKQKTTEGGQKQEDPEHPLTNFTSKPGQEKPMENQQEELRCPEQESGDVHTWPLDCKVFQEHLNLTNCNGTNLDSLITCKEATDIGVGSKEENYRGGRALIKKEAEKEVREKEARREEEKAEEAASEKEASEEKEAREEGEEAEKEVSEEKDTEEAASEGEEEAEKEAREEQDAEKEAREEEEVTEKEASEEEDAEKEAREEEEAEKEAREEEEAEEVVREEEEEVEKETREEELEKEEEMEEEAEEKAVVEMVEPLLQATAETWQQEAAPCLATQRPVGQKRKRRQKRSRRCAKRFPLSCLNEFKASLFPIILMLTLVVASASSSHPGSALSQVVQDLCAVFLQNVTRIWGREDDHPLWQISSASKSLPHCSVTSLKPHEPCQSNGRIIMRITGPKSDYHGEGTGESKYIHAEFHNCSDLNLTPTPSPDAEYLGSTTATTPTITPPPPGSKSANIGWIVGGVLLICICVVAAVCIYTKHKAKKRSSQTQQLSVPDSYSDGGERAEVQTEMDLLNRASSMNGDLVHV</sequence>
<evidence type="ECO:0000256" key="2">
    <source>
        <dbReference type="SAM" id="Phobius"/>
    </source>
</evidence>
<feature type="compositionally biased region" description="Acidic residues" evidence="1">
    <location>
        <begin position="581"/>
        <end position="647"/>
    </location>
</feature>
<feature type="compositionally biased region" description="Polar residues" evidence="1">
    <location>
        <begin position="342"/>
        <end position="355"/>
    </location>
</feature>
<reference evidence="3" key="1">
    <citation type="submission" date="2021-01" db="EMBL/GenBank/DDBJ databases">
        <authorList>
            <person name="Zahm M."/>
            <person name="Roques C."/>
            <person name="Cabau C."/>
            <person name="Klopp C."/>
            <person name="Donnadieu C."/>
            <person name="Jouanno E."/>
            <person name="Lampietro C."/>
            <person name="Louis A."/>
            <person name="Herpin A."/>
            <person name="Echchiki A."/>
            <person name="Berthelot C."/>
            <person name="Parey E."/>
            <person name="Roest-Crollius H."/>
            <person name="Braasch I."/>
            <person name="Postlethwait J."/>
            <person name="Bobe J."/>
            <person name="Montfort J."/>
            <person name="Bouchez O."/>
            <person name="Begum T."/>
            <person name="Mejri S."/>
            <person name="Adams A."/>
            <person name="Chen W.-J."/>
            <person name="Guiguen Y."/>
        </authorList>
    </citation>
    <scope>NUCLEOTIDE SEQUENCE</scope>
    <source>
        <strain evidence="3">YG-15Mar2019-1</strain>
        <tissue evidence="3">Brain</tissue>
    </source>
</reference>
<comment type="caution">
    <text evidence="3">The sequence shown here is derived from an EMBL/GenBank/DDBJ whole genome shotgun (WGS) entry which is preliminary data.</text>
</comment>
<evidence type="ECO:0000313" key="4">
    <source>
        <dbReference type="Proteomes" id="UP001046870"/>
    </source>
</evidence>
<dbReference type="AlphaFoldDB" id="A0A9D3T9M2"/>
<feature type="compositionally biased region" description="Basic residues" evidence="1">
    <location>
        <begin position="168"/>
        <end position="182"/>
    </location>
</feature>
<feature type="compositionally biased region" description="Low complexity" evidence="1">
    <location>
        <begin position="361"/>
        <end position="372"/>
    </location>
</feature>
<feature type="compositionally biased region" description="Acidic residues" evidence="1">
    <location>
        <begin position="552"/>
        <end position="566"/>
    </location>
</feature>
<feature type="compositionally biased region" description="Basic and acidic residues" evidence="1">
    <location>
        <begin position="428"/>
        <end position="444"/>
    </location>
</feature>
<feature type="compositionally biased region" description="Basic and acidic residues" evidence="1">
    <location>
        <begin position="112"/>
        <end position="138"/>
    </location>
</feature>
<protein>
    <submittedName>
        <fullName evidence="3">Uncharacterized protein</fullName>
    </submittedName>
</protein>
<feature type="region of interest" description="Disordered" evidence="1">
    <location>
        <begin position="66"/>
        <end position="197"/>
    </location>
</feature>
<name>A0A9D3T9M2_MEGAT</name>
<keyword evidence="2" id="KW-1133">Transmembrane helix</keyword>
<dbReference type="EMBL" id="JAFDVH010000004">
    <property type="protein sequence ID" value="KAG7481229.1"/>
    <property type="molecule type" value="Genomic_DNA"/>
</dbReference>
<feature type="compositionally biased region" description="Basic and acidic residues" evidence="1">
    <location>
        <begin position="183"/>
        <end position="197"/>
    </location>
</feature>
<proteinExistence type="predicted"/>
<evidence type="ECO:0000313" key="3">
    <source>
        <dbReference type="EMBL" id="KAG7481229.1"/>
    </source>
</evidence>
<feature type="region of interest" description="Disordered" evidence="1">
    <location>
        <begin position="406"/>
        <end position="447"/>
    </location>
</feature>
<gene>
    <name evidence="3" type="ORF">MATL_G00064290</name>
</gene>
<feature type="region of interest" description="Disordered" evidence="1">
    <location>
        <begin position="328"/>
        <end position="374"/>
    </location>
</feature>
<dbReference type="Proteomes" id="UP001046870">
    <property type="component" value="Chromosome 4"/>
</dbReference>
<feature type="compositionally biased region" description="Basic and acidic residues" evidence="1">
    <location>
        <begin position="567"/>
        <end position="580"/>
    </location>
</feature>
<organism evidence="3 4">
    <name type="scientific">Megalops atlanticus</name>
    <name type="common">Tarpon</name>
    <name type="synonym">Clupea gigantea</name>
    <dbReference type="NCBI Taxonomy" id="7932"/>
    <lineage>
        <taxon>Eukaryota</taxon>
        <taxon>Metazoa</taxon>
        <taxon>Chordata</taxon>
        <taxon>Craniata</taxon>
        <taxon>Vertebrata</taxon>
        <taxon>Euteleostomi</taxon>
        <taxon>Actinopterygii</taxon>
        <taxon>Neopterygii</taxon>
        <taxon>Teleostei</taxon>
        <taxon>Elopiformes</taxon>
        <taxon>Megalopidae</taxon>
        <taxon>Megalops</taxon>
    </lineage>
</organism>
<keyword evidence="2" id="KW-0812">Transmembrane</keyword>
<feature type="transmembrane region" description="Helical" evidence="2">
    <location>
        <begin position="857"/>
        <end position="878"/>
    </location>
</feature>
<keyword evidence="4" id="KW-1185">Reference proteome</keyword>